<protein>
    <recommendedName>
        <fullName evidence="3">Cytochrome P450</fullName>
    </recommendedName>
</protein>
<dbReference type="GeneID" id="36596492"/>
<dbReference type="EMBL" id="KZ613783">
    <property type="protein sequence ID" value="PMD62967.1"/>
    <property type="molecule type" value="Genomic_DNA"/>
</dbReference>
<dbReference type="GO" id="GO:0020037">
    <property type="term" value="F:heme binding"/>
    <property type="evidence" value="ECO:0007669"/>
    <property type="project" value="InterPro"/>
</dbReference>
<sequence>MAAILALMRTTRAYAPTRIFLNLMLNLPVVRNEIDRIREFTQVKTLERLEQEAERKDLVSDAQRMNTDEIVSSARVTIAAGRETTATALSGLIFYLLQTAHAFKVLPKEIRGSFKRL</sequence>
<dbReference type="Proteomes" id="UP000235371">
    <property type="component" value="Unassembled WGS sequence"/>
</dbReference>
<dbReference type="InParanoid" id="A0A2J6TIW8"/>
<proteinExistence type="predicted"/>
<accession>A0A2J6TIW8</accession>
<evidence type="ECO:0008006" key="3">
    <source>
        <dbReference type="Google" id="ProtNLM"/>
    </source>
</evidence>
<dbReference type="Gene3D" id="1.10.630.10">
    <property type="entry name" value="Cytochrome P450"/>
    <property type="match status" value="1"/>
</dbReference>
<dbReference type="GO" id="GO:0016705">
    <property type="term" value="F:oxidoreductase activity, acting on paired donors, with incorporation or reduction of molecular oxygen"/>
    <property type="evidence" value="ECO:0007669"/>
    <property type="project" value="InterPro"/>
</dbReference>
<reference evidence="1 2" key="1">
    <citation type="submission" date="2016-04" db="EMBL/GenBank/DDBJ databases">
        <title>A degradative enzymes factory behind the ericoid mycorrhizal symbiosis.</title>
        <authorList>
            <consortium name="DOE Joint Genome Institute"/>
            <person name="Martino E."/>
            <person name="Morin E."/>
            <person name="Grelet G."/>
            <person name="Kuo A."/>
            <person name="Kohler A."/>
            <person name="Daghino S."/>
            <person name="Barry K."/>
            <person name="Choi C."/>
            <person name="Cichocki N."/>
            <person name="Clum A."/>
            <person name="Copeland A."/>
            <person name="Hainaut M."/>
            <person name="Haridas S."/>
            <person name="Labutti K."/>
            <person name="Lindquist E."/>
            <person name="Lipzen A."/>
            <person name="Khouja H.-R."/>
            <person name="Murat C."/>
            <person name="Ohm R."/>
            <person name="Olson A."/>
            <person name="Spatafora J."/>
            <person name="Veneault-Fourrey C."/>
            <person name="Henrissat B."/>
            <person name="Grigoriev I."/>
            <person name="Martin F."/>
            <person name="Perotto S."/>
        </authorList>
    </citation>
    <scope>NUCLEOTIDE SEQUENCE [LARGE SCALE GENOMIC DNA]</scope>
    <source>
        <strain evidence="1 2">E</strain>
    </source>
</reference>
<dbReference type="GO" id="GO:0004497">
    <property type="term" value="F:monooxygenase activity"/>
    <property type="evidence" value="ECO:0007669"/>
    <property type="project" value="InterPro"/>
</dbReference>
<dbReference type="InterPro" id="IPR036396">
    <property type="entry name" value="Cyt_P450_sf"/>
</dbReference>
<evidence type="ECO:0000313" key="2">
    <source>
        <dbReference type="Proteomes" id="UP000235371"/>
    </source>
</evidence>
<keyword evidence="2" id="KW-1185">Reference proteome</keyword>
<dbReference type="GO" id="GO:0005506">
    <property type="term" value="F:iron ion binding"/>
    <property type="evidence" value="ECO:0007669"/>
    <property type="project" value="InterPro"/>
</dbReference>
<organism evidence="1 2">
    <name type="scientific">Hyaloscypha bicolor E</name>
    <dbReference type="NCBI Taxonomy" id="1095630"/>
    <lineage>
        <taxon>Eukaryota</taxon>
        <taxon>Fungi</taxon>
        <taxon>Dikarya</taxon>
        <taxon>Ascomycota</taxon>
        <taxon>Pezizomycotina</taxon>
        <taxon>Leotiomycetes</taxon>
        <taxon>Helotiales</taxon>
        <taxon>Hyaloscyphaceae</taxon>
        <taxon>Hyaloscypha</taxon>
        <taxon>Hyaloscypha bicolor</taxon>
    </lineage>
</organism>
<evidence type="ECO:0000313" key="1">
    <source>
        <dbReference type="EMBL" id="PMD62967.1"/>
    </source>
</evidence>
<name>A0A2J6TIW8_9HELO</name>
<dbReference type="RefSeq" id="XP_024739871.1">
    <property type="nucleotide sequence ID" value="XM_024888416.1"/>
</dbReference>
<dbReference type="STRING" id="1095630.A0A2J6TIW8"/>
<dbReference type="AlphaFoldDB" id="A0A2J6TIW8"/>
<dbReference type="SUPFAM" id="SSF48264">
    <property type="entry name" value="Cytochrome P450"/>
    <property type="match status" value="1"/>
</dbReference>
<gene>
    <name evidence="1" type="ORF">K444DRAFT_718121</name>
</gene>